<organism evidence="1 2">
    <name type="scientific">Sporofaciens musculi</name>
    <dbReference type="NCBI Taxonomy" id="2681861"/>
    <lineage>
        <taxon>Bacteria</taxon>
        <taxon>Bacillati</taxon>
        <taxon>Bacillota</taxon>
        <taxon>Clostridia</taxon>
        <taxon>Lachnospirales</taxon>
        <taxon>Lachnospiraceae</taxon>
        <taxon>Sporofaciens</taxon>
    </lineage>
</organism>
<dbReference type="Proteomes" id="UP000460412">
    <property type="component" value="Unassembled WGS sequence"/>
</dbReference>
<keyword evidence="2" id="KW-1185">Reference proteome</keyword>
<sequence>MPVDSEIQFESISNLLKNDVDFSVAVLSIKNLSSQLRITSPDAKQLAITTWNAQWDCILLGALFNCEVMSNLQCNKPTYDLKDASYLNITNYSFHALLTKSYILSEIDEDWINKYYVTASKLMTYDIYQTAVHSMATYRWHSMPRVQLAILWSGIESLFNVSTEVSFRVSLYIARFLAGKDDVKASEIFKKTKKLYNARSAAVHGNKRKDSVFLFVEETAMLLNQLILRCAEIGELPNIDRLVFNV</sequence>
<dbReference type="EMBL" id="WUQX01000001">
    <property type="protein sequence ID" value="MXP76176.1"/>
    <property type="molecule type" value="Genomic_DNA"/>
</dbReference>
<reference evidence="1 2" key="1">
    <citation type="submission" date="2019-12" db="EMBL/GenBank/DDBJ databases">
        <title>Sporaefaciens musculi gen. nov., sp. nov., a novel bacterium isolated from the caecum of an obese mouse.</title>
        <authorList>
            <person name="Rasmussen T.S."/>
            <person name="Streidl T."/>
            <person name="Hitch T.C.A."/>
            <person name="Wortmann E."/>
            <person name="Deptula P."/>
            <person name="Hansen M."/>
            <person name="Nielsen D.S."/>
            <person name="Clavel T."/>
            <person name="Vogensen F.K."/>
        </authorList>
    </citation>
    <scope>NUCLEOTIDE SEQUENCE [LARGE SCALE GENOMIC DNA]</scope>
    <source>
        <strain evidence="1 2">WCA-9-b2</strain>
    </source>
</reference>
<evidence type="ECO:0000313" key="1">
    <source>
        <dbReference type="EMBL" id="MXP76176.1"/>
    </source>
</evidence>
<dbReference type="AlphaFoldDB" id="A0A7X3MGV6"/>
<dbReference type="RefSeq" id="WP_159751339.1">
    <property type="nucleotide sequence ID" value="NZ_WUQX01000001.1"/>
</dbReference>
<protein>
    <recommendedName>
        <fullName evidence="3">Apea-like HEPN domain-containing protein</fullName>
    </recommendedName>
</protein>
<comment type="caution">
    <text evidence="1">The sequence shown here is derived from an EMBL/GenBank/DDBJ whole genome shotgun (WGS) entry which is preliminary data.</text>
</comment>
<evidence type="ECO:0008006" key="3">
    <source>
        <dbReference type="Google" id="ProtNLM"/>
    </source>
</evidence>
<accession>A0A7X3MGV6</accession>
<evidence type="ECO:0000313" key="2">
    <source>
        <dbReference type="Proteomes" id="UP000460412"/>
    </source>
</evidence>
<gene>
    <name evidence="1" type="ORF">GN277_12460</name>
</gene>
<proteinExistence type="predicted"/>
<name>A0A7X3MGV6_9FIRM</name>